<evidence type="ECO:0000256" key="1">
    <source>
        <dbReference type="ARBA" id="ARBA00004141"/>
    </source>
</evidence>
<evidence type="ECO:0000259" key="8">
    <source>
        <dbReference type="Pfam" id="PF20684"/>
    </source>
</evidence>
<dbReference type="EMBL" id="JAUTDP010000008">
    <property type="protein sequence ID" value="KAK3396952.1"/>
    <property type="molecule type" value="Genomic_DNA"/>
</dbReference>
<feature type="region of interest" description="Disordered" evidence="6">
    <location>
        <begin position="262"/>
        <end position="313"/>
    </location>
</feature>
<feature type="domain" description="Rhodopsin" evidence="8">
    <location>
        <begin position="18"/>
        <end position="256"/>
    </location>
</feature>
<feature type="transmembrane region" description="Helical" evidence="7">
    <location>
        <begin position="6"/>
        <end position="22"/>
    </location>
</feature>
<evidence type="ECO:0000256" key="4">
    <source>
        <dbReference type="ARBA" id="ARBA00023136"/>
    </source>
</evidence>
<keyword evidence="2 7" id="KW-0812">Transmembrane</keyword>
<comment type="subcellular location">
    <subcellularLocation>
        <location evidence="1">Membrane</location>
        <topology evidence="1">Multi-pass membrane protein</topology>
    </subcellularLocation>
</comment>
<protein>
    <recommendedName>
        <fullName evidence="8">Rhodopsin domain-containing protein</fullName>
    </recommendedName>
</protein>
<dbReference type="InterPro" id="IPR049326">
    <property type="entry name" value="Rhodopsin_dom_fungi"/>
</dbReference>
<feature type="transmembrane region" description="Helical" evidence="7">
    <location>
        <begin position="34"/>
        <end position="54"/>
    </location>
</feature>
<accession>A0AAE0UAK0</accession>
<organism evidence="9 10">
    <name type="scientific">Sordaria brevicollis</name>
    <dbReference type="NCBI Taxonomy" id="83679"/>
    <lineage>
        <taxon>Eukaryota</taxon>
        <taxon>Fungi</taxon>
        <taxon>Dikarya</taxon>
        <taxon>Ascomycota</taxon>
        <taxon>Pezizomycotina</taxon>
        <taxon>Sordariomycetes</taxon>
        <taxon>Sordariomycetidae</taxon>
        <taxon>Sordariales</taxon>
        <taxon>Sordariaceae</taxon>
        <taxon>Sordaria</taxon>
    </lineage>
</organism>
<evidence type="ECO:0000256" key="7">
    <source>
        <dbReference type="SAM" id="Phobius"/>
    </source>
</evidence>
<dbReference type="InterPro" id="IPR052337">
    <property type="entry name" value="SAT4-like"/>
</dbReference>
<keyword evidence="10" id="KW-1185">Reference proteome</keyword>
<proteinExistence type="inferred from homology"/>
<dbReference type="PANTHER" id="PTHR33048:SF92">
    <property type="entry name" value="INTEGRAL MEMBRANE PROTEIN"/>
    <property type="match status" value="1"/>
</dbReference>
<feature type="transmembrane region" description="Helical" evidence="7">
    <location>
        <begin position="189"/>
        <end position="211"/>
    </location>
</feature>
<dbReference type="AlphaFoldDB" id="A0AAE0UAK0"/>
<gene>
    <name evidence="9" type="ORF">B0T20DRAFT_440355</name>
</gene>
<feature type="transmembrane region" description="Helical" evidence="7">
    <location>
        <begin position="231"/>
        <end position="250"/>
    </location>
</feature>
<dbReference type="Proteomes" id="UP001281003">
    <property type="component" value="Unassembled WGS sequence"/>
</dbReference>
<evidence type="ECO:0000256" key="5">
    <source>
        <dbReference type="ARBA" id="ARBA00038359"/>
    </source>
</evidence>
<feature type="transmembrane region" description="Helical" evidence="7">
    <location>
        <begin position="113"/>
        <end position="134"/>
    </location>
</feature>
<evidence type="ECO:0000313" key="10">
    <source>
        <dbReference type="Proteomes" id="UP001281003"/>
    </source>
</evidence>
<dbReference type="GO" id="GO:0016020">
    <property type="term" value="C:membrane"/>
    <property type="evidence" value="ECO:0007669"/>
    <property type="project" value="UniProtKB-SubCell"/>
</dbReference>
<dbReference type="Pfam" id="PF20684">
    <property type="entry name" value="Fung_rhodopsin"/>
    <property type="match status" value="1"/>
</dbReference>
<evidence type="ECO:0000256" key="3">
    <source>
        <dbReference type="ARBA" id="ARBA00022989"/>
    </source>
</evidence>
<name>A0AAE0UAK0_SORBR</name>
<keyword evidence="3 7" id="KW-1133">Transmembrane helix</keyword>
<evidence type="ECO:0000256" key="6">
    <source>
        <dbReference type="SAM" id="MobiDB-lite"/>
    </source>
</evidence>
<feature type="compositionally biased region" description="Basic and acidic residues" evidence="6">
    <location>
        <begin position="288"/>
        <end position="305"/>
    </location>
</feature>
<comment type="similarity">
    <text evidence="5">Belongs to the SAT4 family.</text>
</comment>
<feature type="transmembrane region" description="Helical" evidence="7">
    <location>
        <begin position="154"/>
        <end position="177"/>
    </location>
</feature>
<feature type="transmembrane region" description="Helical" evidence="7">
    <location>
        <begin position="82"/>
        <end position="101"/>
    </location>
</feature>
<evidence type="ECO:0000256" key="2">
    <source>
        <dbReference type="ARBA" id="ARBA00022692"/>
    </source>
</evidence>
<sequence>MYATMLTFDVIAMACMCLRFYSKRISKAKWFPDDYVLFVSWVVGTIYIGISLWMTRYGLGHPSVHLSKETVLDLKHYAPANTFMSITAVWVSKLSFFITLLRLVSGWQKKVPLWFFMTTCVLSLFLLSIMQSFYQCDIARPERNPCLAEGPINSFNIFGGVYSTLVDVLLSLVPTMVIWKVSMRPLERAAIICAMSTGLLAAVVSILKIYYNYRTLYGDTPRDPAMGGVTSALASVEVSCTIIAASIPFFRPLIRRMTGKDDSYQSYQSGQGGVASPMSASRQNSHTRKQDNANDVSVREIESGKRTPNYFQR</sequence>
<reference evidence="9" key="1">
    <citation type="journal article" date="2023" name="Mol. Phylogenet. Evol.">
        <title>Genome-scale phylogeny and comparative genomics of the fungal order Sordariales.</title>
        <authorList>
            <person name="Hensen N."/>
            <person name="Bonometti L."/>
            <person name="Westerberg I."/>
            <person name="Brannstrom I.O."/>
            <person name="Guillou S."/>
            <person name="Cros-Aarteil S."/>
            <person name="Calhoun S."/>
            <person name="Haridas S."/>
            <person name="Kuo A."/>
            <person name="Mondo S."/>
            <person name="Pangilinan J."/>
            <person name="Riley R."/>
            <person name="LaButti K."/>
            <person name="Andreopoulos B."/>
            <person name="Lipzen A."/>
            <person name="Chen C."/>
            <person name="Yan M."/>
            <person name="Daum C."/>
            <person name="Ng V."/>
            <person name="Clum A."/>
            <person name="Steindorff A."/>
            <person name="Ohm R.A."/>
            <person name="Martin F."/>
            <person name="Silar P."/>
            <person name="Natvig D.O."/>
            <person name="Lalanne C."/>
            <person name="Gautier V."/>
            <person name="Ament-Velasquez S.L."/>
            <person name="Kruys A."/>
            <person name="Hutchinson M.I."/>
            <person name="Powell A.J."/>
            <person name="Barry K."/>
            <person name="Miller A.N."/>
            <person name="Grigoriev I.V."/>
            <person name="Debuchy R."/>
            <person name="Gladieux P."/>
            <person name="Hiltunen Thoren M."/>
            <person name="Johannesson H."/>
        </authorList>
    </citation>
    <scope>NUCLEOTIDE SEQUENCE</scope>
    <source>
        <strain evidence="9">FGSC 1904</strain>
    </source>
</reference>
<dbReference type="PANTHER" id="PTHR33048">
    <property type="entry name" value="PTH11-LIKE INTEGRAL MEMBRANE PROTEIN (AFU_ORTHOLOGUE AFUA_5G11245)"/>
    <property type="match status" value="1"/>
</dbReference>
<keyword evidence="4 7" id="KW-0472">Membrane</keyword>
<comment type="caution">
    <text evidence="9">The sequence shown here is derived from an EMBL/GenBank/DDBJ whole genome shotgun (WGS) entry which is preliminary data.</text>
</comment>
<reference evidence="9" key="2">
    <citation type="submission" date="2023-07" db="EMBL/GenBank/DDBJ databases">
        <authorList>
            <consortium name="Lawrence Berkeley National Laboratory"/>
            <person name="Haridas S."/>
            <person name="Hensen N."/>
            <person name="Bonometti L."/>
            <person name="Westerberg I."/>
            <person name="Brannstrom I.O."/>
            <person name="Guillou S."/>
            <person name="Cros-Aarteil S."/>
            <person name="Calhoun S."/>
            <person name="Kuo A."/>
            <person name="Mondo S."/>
            <person name="Pangilinan J."/>
            <person name="Riley R."/>
            <person name="LaButti K."/>
            <person name="Andreopoulos B."/>
            <person name="Lipzen A."/>
            <person name="Chen C."/>
            <person name="Yanf M."/>
            <person name="Daum C."/>
            <person name="Ng V."/>
            <person name="Clum A."/>
            <person name="Steindorff A."/>
            <person name="Ohm R."/>
            <person name="Martin F."/>
            <person name="Silar P."/>
            <person name="Natvig D."/>
            <person name="Lalanne C."/>
            <person name="Gautier V."/>
            <person name="Ament-velasquez S.L."/>
            <person name="Kruys A."/>
            <person name="Hutchinson M.I."/>
            <person name="Powell A.J."/>
            <person name="Barry K."/>
            <person name="Miller A.N."/>
            <person name="Grigoriev I.V."/>
            <person name="Debuchy R."/>
            <person name="Gladieux P."/>
            <person name="Thoren M.H."/>
            <person name="Johannesson H."/>
        </authorList>
    </citation>
    <scope>NUCLEOTIDE SEQUENCE</scope>
    <source>
        <strain evidence="9">FGSC 1904</strain>
    </source>
</reference>
<evidence type="ECO:0000313" key="9">
    <source>
        <dbReference type="EMBL" id="KAK3396952.1"/>
    </source>
</evidence>